<evidence type="ECO:0000256" key="1">
    <source>
        <dbReference type="ARBA" id="ARBA00004651"/>
    </source>
</evidence>
<feature type="non-terminal residue" evidence="10">
    <location>
        <position position="238"/>
    </location>
</feature>
<dbReference type="Proteomes" id="UP001233999">
    <property type="component" value="Unassembled WGS sequence"/>
</dbReference>
<dbReference type="SUPFAM" id="SSF53850">
    <property type="entry name" value="Periplasmic binding protein-like II"/>
    <property type="match status" value="1"/>
</dbReference>
<dbReference type="Pfam" id="PF24576">
    <property type="entry name" value="IR75A_N"/>
    <property type="match status" value="1"/>
</dbReference>
<accession>A0AAD8AB36</accession>
<comment type="caution">
    <text evidence="10">The sequence shown here is derived from an EMBL/GenBank/DDBJ whole genome shotgun (WGS) entry which is preliminary data.</text>
</comment>
<keyword evidence="7" id="KW-0325">Glycoprotein</keyword>
<evidence type="ECO:0000313" key="11">
    <source>
        <dbReference type="Proteomes" id="UP001233999"/>
    </source>
</evidence>
<evidence type="ECO:0000256" key="7">
    <source>
        <dbReference type="ARBA" id="ARBA00023180"/>
    </source>
</evidence>
<keyword evidence="6" id="KW-0675">Receptor</keyword>
<keyword evidence="2" id="KW-1003">Cell membrane</keyword>
<evidence type="ECO:0000256" key="2">
    <source>
        <dbReference type="ARBA" id="ARBA00022475"/>
    </source>
</evidence>
<keyword evidence="11" id="KW-1185">Reference proteome</keyword>
<feature type="domain" description="Ionotropic receptor 75a N-terminal" evidence="9">
    <location>
        <begin position="9"/>
        <end position="97"/>
    </location>
</feature>
<keyword evidence="3 8" id="KW-0812">Transmembrane</keyword>
<feature type="non-terminal residue" evidence="10">
    <location>
        <position position="1"/>
    </location>
</feature>
<evidence type="ECO:0000256" key="3">
    <source>
        <dbReference type="ARBA" id="ARBA00022692"/>
    </source>
</evidence>
<proteinExistence type="predicted"/>
<dbReference type="Gene3D" id="3.40.190.10">
    <property type="entry name" value="Periplasmic binding protein-like II"/>
    <property type="match status" value="1"/>
</dbReference>
<keyword evidence="5 8" id="KW-0472">Membrane</keyword>
<dbReference type="InterPro" id="IPR052192">
    <property type="entry name" value="Insect_Ionotropic_Sensory_Rcpt"/>
</dbReference>
<dbReference type="EMBL" id="JASPKZ010002307">
    <property type="protein sequence ID" value="KAJ9595865.1"/>
    <property type="molecule type" value="Genomic_DNA"/>
</dbReference>
<reference evidence="10" key="2">
    <citation type="submission" date="2023-05" db="EMBL/GenBank/DDBJ databases">
        <authorList>
            <person name="Fouks B."/>
        </authorList>
    </citation>
    <scope>NUCLEOTIDE SEQUENCE</scope>
    <source>
        <strain evidence="10">Stay&amp;Tobe</strain>
        <tissue evidence="10">Testes</tissue>
    </source>
</reference>
<gene>
    <name evidence="10" type="ORF">L9F63_012946</name>
</gene>
<evidence type="ECO:0000256" key="5">
    <source>
        <dbReference type="ARBA" id="ARBA00023136"/>
    </source>
</evidence>
<keyword evidence="4 8" id="KW-1133">Transmembrane helix</keyword>
<dbReference type="InterPro" id="IPR057074">
    <property type="entry name" value="IR75A_N"/>
</dbReference>
<evidence type="ECO:0000256" key="4">
    <source>
        <dbReference type="ARBA" id="ARBA00022989"/>
    </source>
</evidence>
<dbReference type="PANTHER" id="PTHR42643:SF24">
    <property type="entry name" value="IONOTROPIC RECEPTOR 60A"/>
    <property type="match status" value="1"/>
</dbReference>
<evidence type="ECO:0000313" key="10">
    <source>
        <dbReference type="EMBL" id="KAJ9595865.1"/>
    </source>
</evidence>
<comment type="subcellular location">
    <subcellularLocation>
        <location evidence="1">Cell membrane</location>
        <topology evidence="1">Multi-pass membrane protein</topology>
    </subcellularLocation>
</comment>
<dbReference type="AlphaFoldDB" id="A0AAD8AB36"/>
<reference evidence="10" key="1">
    <citation type="journal article" date="2023" name="IScience">
        <title>Live-bearing cockroach genome reveals convergent evolutionary mechanisms linked to viviparity in insects and beyond.</title>
        <authorList>
            <person name="Fouks B."/>
            <person name="Harrison M.C."/>
            <person name="Mikhailova A.A."/>
            <person name="Marchal E."/>
            <person name="English S."/>
            <person name="Carruthers M."/>
            <person name="Jennings E.C."/>
            <person name="Chiamaka E.L."/>
            <person name="Frigard R.A."/>
            <person name="Pippel M."/>
            <person name="Attardo G.M."/>
            <person name="Benoit J.B."/>
            <person name="Bornberg-Bauer E."/>
            <person name="Tobe S.S."/>
        </authorList>
    </citation>
    <scope>NUCLEOTIDE SEQUENCE</scope>
    <source>
        <strain evidence="10">Stay&amp;Tobe</strain>
    </source>
</reference>
<name>A0AAD8AB36_DIPPU</name>
<protein>
    <recommendedName>
        <fullName evidence="9">Ionotropic receptor 75a N-terminal domain-containing protein</fullName>
    </recommendedName>
</protein>
<evidence type="ECO:0000256" key="8">
    <source>
        <dbReference type="SAM" id="Phobius"/>
    </source>
</evidence>
<sequence>ILSQKILSKFIWLIFLKEETDIKEFFRNVNISFDCEFLVAQREDGHFVLTEVYRISATLPLETYRFGTWSSTTGLDCSRIGLYRRRNNLGGLVLPTAVTMYFIGRGRDFPSMNFGGRFFAALNFNGKWNGILGMMQRGEVNFSCINFLMTPARLDIVDFLTPISVVRTSLNIRDEKNVRIKWTEFFRPFCLKLWIVEVSVMLLIVFCLLITHKIGRHNENGYEPEVYSFGEALFCTLA</sequence>
<feature type="transmembrane region" description="Helical" evidence="8">
    <location>
        <begin position="191"/>
        <end position="210"/>
    </location>
</feature>
<evidence type="ECO:0000259" key="9">
    <source>
        <dbReference type="Pfam" id="PF24576"/>
    </source>
</evidence>
<dbReference type="PANTHER" id="PTHR42643">
    <property type="entry name" value="IONOTROPIC RECEPTOR 20A-RELATED"/>
    <property type="match status" value="1"/>
</dbReference>
<dbReference type="GO" id="GO:0005886">
    <property type="term" value="C:plasma membrane"/>
    <property type="evidence" value="ECO:0007669"/>
    <property type="project" value="UniProtKB-SubCell"/>
</dbReference>
<organism evidence="10 11">
    <name type="scientific">Diploptera punctata</name>
    <name type="common">Pacific beetle cockroach</name>
    <dbReference type="NCBI Taxonomy" id="6984"/>
    <lineage>
        <taxon>Eukaryota</taxon>
        <taxon>Metazoa</taxon>
        <taxon>Ecdysozoa</taxon>
        <taxon>Arthropoda</taxon>
        <taxon>Hexapoda</taxon>
        <taxon>Insecta</taxon>
        <taxon>Pterygota</taxon>
        <taxon>Neoptera</taxon>
        <taxon>Polyneoptera</taxon>
        <taxon>Dictyoptera</taxon>
        <taxon>Blattodea</taxon>
        <taxon>Blaberoidea</taxon>
        <taxon>Blaberidae</taxon>
        <taxon>Diplopterinae</taxon>
        <taxon>Diploptera</taxon>
    </lineage>
</organism>
<evidence type="ECO:0000256" key="6">
    <source>
        <dbReference type="ARBA" id="ARBA00023170"/>
    </source>
</evidence>